<dbReference type="HOGENOM" id="CLU_3171293_0_0_9"/>
<dbReference type="eggNOG" id="COG2865">
    <property type="taxonomic scope" value="Bacteria"/>
</dbReference>
<sequence>MNAFVHRDYLLHSDIKIELFDDRLEIVSPGVNCYTVSSKEKDDLESW</sequence>
<organism evidence="1 2">
    <name type="scientific">Pediococcus claussenii (strain ATCC BAA-344 / DSM 14800 / JCM 18046 / KCTC 3811 / LMG 21948 / P06)</name>
    <dbReference type="NCBI Taxonomy" id="701521"/>
    <lineage>
        <taxon>Bacteria</taxon>
        <taxon>Bacillati</taxon>
        <taxon>Bacillota</taxon>
        <taxon>Bacilli</taxon>
        <taxon>Lactobacillales</taxon>
        <taxon>Lactobacillaceae</taxon>
        <taxon>Pediococcus</taxon>
    </lineage>
</organism>
<dbReference type="AlphaFoldDB" id="G8PBE5"/>
<reference evidence="1 2" key="1">
    <citation type="journal article" date="2012" name="J. Bacteriol.">
        <title>Complete Genome Sequence of the Beer Spoilage Organism Pediococcus claussenii ATCC BAA-344T.</title>
        <authorList>
            <person name="Pittet V."/>
            <person name="Abegunde T."/>
            <person name="Marfleet T."/>
            <person name="Haakensen M."/>
            <person name="Morrow K."/>
            <person name="Jayaprakash T."/>
            <person name="Schroeder K."/>
            <person name="Trost B."/>
            <person name="Byrns S."/>
            <person name="Bergsveinson J."/>
            <person name="Kusalik A."/>
            <person name="Ziola B."/>
        </authorList>
    </citation>
    <scope>NUCLEOTIDE SEQUENCE [LARGE SCALE GENOMIC DNA]</scope>
    <source>
        <strain evidence="1 2">ATCC BAA-344</strain>
    </source>
</reference>
<evidence type="ECO:0000313" key="2">
    <source>
        <dbReference type="Proteomes" id="UP000005444"/>
    </source>
</evidence>
<proteinExistence type="predicted"/>
<evidence type="ECO:0000313" key="1">
    <source>
        <dbReference type="EMBL" id="AEV95934.1"/>
    </source>
</evidence>
<protein>
    <submittedName>
        <fullName evidence="1">Uncharacterized protein</fullName>
    </submittedName>
</protein>
<dbReference type="InterPro" id="IPR038475">
    <property type="entry name" value="RecG_C_sf"/>
</dbReference>
<dbReference type="KEGG" id="pce:PECL_1717"/>
<dbReference type="EMBL" id="CP003137">
    <property type="protein sequence ID" value="AEV95934.1"/>
    <property type="molecule type" value="Genomic_DNA"/>
</dbReference>
<dbReference type="Gene3D" id="3.30.565.60">
    <property type="match status" value="1"/>
</dbReference>
<name>G8PBE5_PEDCP</name>
<dbReference type="Proteomes" id="UP000005444">
    <property type="component" value="Chromosome"/>
</dbReference>
<keyword evidence="2" id="KW-1185">Reference proteome</keyword>
<gene>
    <name evidence="1" type="ordered locus">PECL_1717</name>
</gene>
<dbReference type="PATRIC" id="fig|701521.8.peg.1618"/>
<dbReference type="Pfam" id="PF13749">
    <property type="entry name" value="HATPase_c_4"/>
    <property type="match status" value="1"/>
</dbReference>
<accession>G8PBE5</accession>
<dbReference type="STRING" id="701521.PECL_1717"/>